<proteinExistence type="predicted"/>
<dbReference type="HOGENOM" id="CLU_039720_0_1_11"/>
<dbReference type="Proteomes" id="UP000002484">
    <property type="component" value="Chromosome"/>
</dbReference>
<evidence type="ECO:0000259" key="2">
    <source>
        <dbReference type="Pfam" id="PF01368"/>
    </source>
</evidence>
<reference evidence="3 4" key="1">
    <citation type="submission" date="2010-10" db="EMBL/GenBank/DDBJ databases">
        <title>Complete sequence of Frankia sp. EuI1c.</title>
        <authorList>
            <consortium name="US DOE Joint Genome Institute"/>
            <person name="Lucas S."/>
            <person name="Copeland A."/>
            <person name="Lapidus A."/>
            <person name="Cheng J.-F."/>
            <person name="Bruce D."/>
            <person name="Goodwin L."/>
            <person name="Pitluck S."/>
            <person name="Chertkov O."/>
            <person name="Detter J.C."/>
            <person name="Han C."/>
            <person name="Tapia R."/>
            <person name="Land M."/>
            <person name="Hauser L."/>
            <person name="Jeffries C."/>
            <person name="Kyrpides N."/>
            <person name="Ivanova N."/>
            <person name="Mikhailova N."/>
            <person name="Beauchemin N."/>
            <person name="Sen A."/>
            <person name="Sur S.A."/>
            <person name="Gtari M."/>
            <person name="Wall L."/>
            <person name="Tisa L."/>
            <person name="Woyke T."/>
        </authorList>
    </citation>
    <scope>NUCLEOTIDE SEQUENCE [LARGE SCALE GENOMIC DNA]</scope>
    <source>
        <strain evidence="4">DSM 45817 / CECT 9037 / EuI1c</strain>
    </source>
</reference>
<name>E3J042_PSEI1</name>
<dbReference type="Gene3D" id="3.10.310.30">
    <property type="match status" value="1"/>
</dbReference>
<keyword evidence="4" id="KW-1185">Reference proteome</keyword>
<dbReference type="Pfam" id="PF01368">
    <property type="entry name" value="DHH"/>
    <property type="match status" value="1"/>
</dbReference>
<dbReference type="InParanoid" id="E3J042"/>
<dbReference type="AlphaFoldDB" id="E3J042"/>
<dbReference type="OrthoDB" id="9803668at2"/>
<evidence type="ECO:0000313" key="3">
    <source>
        <dbReference type="EMBL" id="ADP79178.1"/>
    </source>
</evidence>
<accession>E3J042</accession>
<sequence>MSPGVPSGPAEPSRKVVAAPGRPPAWPDPVALLRTALADGWTVGLFAHVNPDSDTLGSALALGLALRGAGGTVAVSFDAEPFQVPDGLAFLPGHDLLVAPARLPERLDLVVTLDAAAPHMLGVLADRMAAAPRTLVVDHHRSGADFGQVRMVDPDAPSTSTVVLQLLDRLGLALTADVATALYAGLATDTGSFRQATTSAAAHRAAARLVDAGADPTVIGWSVWGIHRFGYVGLLAEVLGRAGLSECSGAEGHRLAWTYITDADLARHGLRLEHVEGVVDVLWGVLEADLAAVAKELPDRGWTVSLRSRGPIDVGAVAMGLGGGGHREKAGFMVSAASGQTAAGQAGPGDVRPDDEERVGRIVAAILNQVRRHASGHSGDGPTGTTTIRVAHLAAAPRPF</sequence>
<dbReference type="EMBL" id="CP002299">
    <property type="protein sequence ID" value="ADP79178.1"/>
    <property type="molecule type" value="Genomic_DNA"/>
</dbReference>
<dbReference type="InterPro" id="IPR051319">
    <property type="entry name" value="Oligoribo/pAp-PDE_c-di-AMP_PDE"/>
</dbReference>
<dbReference type="KEGG" id="fri:FraEuI1c_1105"/>
<feature type="domain" description="DDH" evidence="2">
    <location>
        <begin position="44"/>
        <end position="185"/>
    </location>
</feature>
<dbReference type="PANTHER" id="PTHR47618">
    <property type="entry name" value="BIFUNCTIONAL OLIGORIBONUCLEASE AND PAP PHOSPHATASE NRNA"/>
    <property type="match status" value="1"/>
</dbReference>
<evidence type="ECO:0000256" key="1">
    <source>
        <dbReference type="SAM" id="MobiDB-lite"/>
    </source>
</evidence>
<dbReference type="InterPro" id="IPR001667">
    <property type="entry name" value="DDH_dom"/>
</dbReference>
<dbReference type="SUPFAM" id="SSF64182">
    <property type="entry name" value="DHH phosphoesterases"/>
    <property type="match status" value="1"/>
</dbReference>
<dbReference type="PANTHER" id="PTHR47618:SF1">
    <property type="entry name" value="BIFUNCTIONAL OLIGORIBONUCLEASE AND PAP PHOSPHATASE NRNA"/>
    <property type="match status" value="1"/>
</dbReference>
<dbReference type="STRING" id="298654.FraEuI1c_1105"/>
<dbReference type="eggNOG" id="COG0618">
    <property type="taxonomic scope" value="Bacteria"/>
</dbReference>
<organism evidence="3 4">
    <name type="scientific">Pseudofrankia inefficax (strain DSM 45817 / CECT 9037 / DDB 130130 / EuI1c)</name>
    <name type="common">Frankia inefficax</name>
    <dbReference type="NCBI Taxonomy" id="298654"/>
    <lineage>
        <taxon>Bacteria</taxon>
        <taxon>Bacillati</taxon>
        <taxon>Actinomycetota</taxon>
        <taxon>Actinomycetes</taxon>
        <taxon>Frankiales</taxon>
        <taxon>Frankiaceae</taxon>
        <taxon>Pseudofrankia</taxon>
    </lineage>
</organism>
<evidence type="ECO:0000313" key="4">
    <source>
        <dbReference type="Proteomes" id="UP000002484"/>
    </source>
</evidence>
<feature type="region of interest" description="Disordered" evidence="1">
    <location>
        <begin position="1"/>
        <end position="22"/>
    </location>
</feature>
<protein>
    <submittedName>
        <fullName evidence="3">Phosphoesterase RecJ domain protein</fullName>
    </submittedName>
</protein>
<gene>
    <name evidence="3" type="ordered locus">FraEuI1c_1105</name>
</gene>
<dbReference type="InterPro" id="IPR038763">
    <property type="entry name" value="DHH_sf"/>
</dbReference>
<dbReference type="Gene3D" id="3.90.1640.10">
    <property type="entry name" value="inorganic pyrophosphatase (n-terminal core)"/>
    <property type="match status" value="1"/>
</dbReference>